<proteinExistence type="predicted"/>
<dbReference type="KEGG" id="raj:RA11412_1148"/>
<sequence length="68" mass="7198">MADDELEEVLALAEDEELCASLLLLSVLEHAANASKSEPDTSTLVSARRADRFVVGIVNLTSVTGITP</sequence>
<keyword evidence="2" id="KW-1185">Reference proteome</keyword>
<evidence type="ECO:0000313" key="1">
    <source>
        <dbReference type="EMBL" id="BAV87447.1"/>
    </source>
</evidence>
<organism evidence="1 2">
    <name type="scientific">Rothia aeria</name>
    <dbReference type="NCBI Taxonomy" id="172042"/>
    <lineage>
        <taxon>Bacteria</taxon>
        <taxon>Bacillati</taxon>
        <taxon>Actinomycetota</taxon>
        <taxon>Actinomycetes</taxon>
        <taxon>Micrococcales</taxon>
        <taxon>Micrococcaceae</taxon>
        <taxon>Rothia</taxon>
    </lineage>
</organism>
<evidence type="ECO:0000313" key="2">
    <source>
        <dbReference type="Proteomes" id="UP000250241"/>
    </source>
</evidence>
<dbReference type="EMBL" id="AP017895">
    <property type="protein sequence ID" value="BAV87447.1"/>
    <property type="molecule type" value="Genomic_DNA"/>
</dbReference>
<name>A0A2Z5QYA1_9MICC</name>
<gene>
    <name evidence="1" type="ORF">RA11412_1148</name>
</gene>
<protein>
    <submittedName>
        <fullName evidence="1">Uncharacterized protein</fullName>
    </submittedName>
</protein>
<reference evidence="1 2" key="1">
    <citation type="submission" date="2016-10" db="EMBL/GenBank/DDBJ databases">
        <title>Genome sequence of Rothia aeria strain JCM11412.</title>
        <authorList>
            <person name="Nambu T."/>
        </authorList>
    </citation>
    <scope>NUCLEOTIDE SEQUENCE [LARGE SCALE GENOMIC DNA]</scope>
    <source>
        <strain evidence="1 2">JCM 11412</strain>
    </source>
</reference>
<dbReference type="AlphaFoldDB" id="A0A2Z5QYA1"/>
<accession>A0A2Z5QYA1</accession>
<dbReference type="Proteomes" id="UP000250241">
    <property type="component" value="Chromosome"/>
</dbReference>